<feature type="compositionally biased region" description="Low complexity" evidence="2">
    <location>
        <begin position="834"/>
        <end position="843"/>
    </location>
</feature>
<feature type="region of interest" description="Disordered" evidence="2">
    <location>
        <begin position="804"/>
        <end position="843"/>
    </location>
</feature>
<feature type="region of interest" description="Disordered" evidence="2">
    <location>
        <begin position="925"/>
        <end position="993"/>
    </location>
</feature>
<feature type="compositionally biased region" description="Polar residues" evidence="2">
    <location>
        <begin position="743"/>
        <end position="761"/>
    </location>
</feature>
<feature type="compositionally biased region" description="Low complexity" evidence="2">
    <location>
        <begin position="425"/>
        <end position="440"/>
    </location>
</feature>
<evidence type="ECO:0000256" key="1">
    <source>
        <dbReference type="SAM" id="Coils"/>
    </source>
</evidence>
<feature type="compositionally biased region" description="Low complexity" evidence="2">
    <location>
        <begin position="358"/>
        <end position="367"/>
    </location>
</feature>
<feature type="region of interest" description="Disordered" evidence="2">
    <location>
        <begin position="743"/>
        <end position="781"/>
    </location>
</feature>
<feature type="compositionally biased region" description="Basic and acidic residues" evidence="2">
    <location>
        <begin position="335"/>
        <end position="346"/>
    </location>
</feature>
<comment type="caution">
    <text evidence="3">The sequence shown here is derived from an EMBL/GenBank/DDBJ whole genome shotgun (WGS) entry which is preliminary data.</text>
</comment>
<feature type="compositionally biased region" description="Basic residues" evidence="2">
    <location>
        <begin position="764"/>
        <end position="779"/>
    </location>
</feature>
<feature type="compositionally biased region" description="Basic residues" evidence="2">
    <location>
        <begin position="816"/>
        <end position="826"/>
    </location>
</feature>
<feature type="compositionally biased region" description="Polar residues" evidence="2">
    <location>
        <begin position="114"/>
        <end position="124"/>
    </location>
</feature>
<keyword evidence="4" id="KW-1185">Reference proteome</keyword>
<feature type="region of interest" description="Disordered" evidence="2">
    <location>
        <begin position="83"/>
        <end position="124"/>
    </location>
</feature>
<feature type="compositionally biased region" description="Basic residues" evidence="2">
    <location>
        <begin position="405"/>
        <end position="424"/>
    </location>
</feature>
<feature type="region of interest" description="Disordered" evidence="2">
    <location>
        <begin position="324"/>
        <end position="440"/>
    </location>
</feature>
<organism evidence="3 4">
    <name type="scientific">Pseudocohnilembus persalinus</name>
    <name type="common">Ciliate</name>
    <dbReference type="NCBI Taxonomy" id="266149"/>
    <lineage>
        <taxon>Eukaryota</taxon>
        <taxon>Sar</taxon>
        <taxon>Alveolata</taxon>
        <taxon>Ciliophora</taxon>
        <taxon>Intramacronucleata</taxon>
        <taxon>Oligohymenophorea</taxon>
        <taxon>Scuticociliatia</taxon>
        <taxon>Philasterida</taxon>
        <taxon>Pseudocohnilembidae</taxon>
        <taxon>Pseudocohnilembus</taxon>
    </lineage>
</organism>
<evidence type="ECO:0000313" key="4">
    <source>
        <dbReference type="Proteomes" id="UP000054937"/>
    </source>
</evidence>
<gene>
    <name evidence="3" type="ORF">PPERSA_06143</name>
</gene>
<keyword evidence="1" id="KW-0175">Coiled coil</keyword>
<accession>A0A0V0QWJ9</accession>
<feature type="coiled-coil region" evidence="1">
    <location>
        <begin position="854"/>
        <end position="888"/>
    </location>
</feature>
<reference evidence="3 4" key="1">
    <citation type="journal article" date="2015" name="Sci. Rep.">
        <title>Genome of the facultative scuticociliatosis pathogen Pseudocohnilembus persalinus provides insight into its virulence through horizontal gene transfer.</title>
        <authorList>
            <person name="Xiong J."/>
            <person name="Wang G."/>
            <person name="Cheng J."/>
            <person name="Tian M."/>
            <person name="Pan X."/>
            <person name="Warren A."/>
            <person name="Jiang C."/>
            <person name="Yuan D."/>
            <person name="Miao W."/>
        </authorList>
    </citation>
    <scope>NUCLEOTIDE SEQUENCE [LARGE SCALE GENOMIC DNA]</scope>
    <source>
        <strain evidence="3">36N120E</strain>
    </source>
</reference>
<dbReference type="EMBL" id="LDAU01000098">
    <property type="protein sequence ID" value="KRX06261.1"/>
    <property type="molecule type" value="Genomic_DNA"/>
</dbReference>
<protein>
    <submittedName>
        <fullName evidence="3">Uncharacterized protein</fullName>
    </submittedName>
</protein>
<sequence>MDTSSKKKHSHTYKQITHICLNPTCDQKILIQCPICFPFETSLYKPNLNNNTQINVQNLDSQHEFHENFLVPVNQLDNFFKQMKPPLSPLHHPHHPTNQNNNNNTHNTGEVEDQSSTAETNKDNSFSSTFLDQIEQDQYENLVKNLHLNTKGNQLSQLENLLLNRLGIENYQCQKIKGHQYKNCHKLIITNAKKIQSLIHILHQLKASSDDSYNKDEQIQEKEITEATDKIKKILQEQIKCCQNFDSNNINFNSPEIKIEYQTEDLSTMQANHISYSLGQQKLKGIQSQDLKINKESILDLNFNIKRKGSDENTSHLQIKNQQKKVKLNNGDESQIEKKTPQLEKKRGPKKNSKKQNKNQNQEHLQNIQSKNQKEEGSQDPLEKQEELSAQIENQSQIKANKPQKQTKKRQPRGPNKQKNKQKKQSNSSETQEQTPQQNQLQINSNTQFPNIFLQNLPNNTNSNININNNNFSFSNNNNNFLIQQQKNEENELQVNSLAHYQYDEAQEQNHMSQLNLHHSENGDMDLFNDGVENYQQSFIDNNYSFNNINNNQTNLNLNNQSIDENYNYIFESPSQNIKIQQQYNENVYPTQYMEQNKMNQGFNHNFTQKFEKCNDKFFQINDQNYLAHFNDPLENVNNKSKEEIDIKQEQEPFSITENPQNFYQNQEQNQNNFLNHQISSNNWHYSVVKFEDYSQYEQYNQDHNNDNILKDLNQDNNETNLGFDKQLYTNEKFDKFTEIQKINQPDKSPQNNSQSIFPSFNKQKNKKQNPKNQQKKQNKKEIQIYIKKEQNENDPQIIQAHETAVQEPSQPPNPKNKKKKGKKNKQQPEKEQQQLQQQQQIQPQQNIQQQQFIQQHQEQQIQQQQNLQELEQNLEVEEEEIEVYNFMNENNNSTLFLNQEATKIEEKEDLNDDRQIRELQQQFEQEEDENQEININDNNNNQFLSNNNSLNNENINFEEAESPQQKIQQEAKKSNSNSNNNNQKSSSSSLLNQGQQQKTWTFEIVQEAKDQVESALQRLPKKRQVKRVQNILINEHEKIVYKYMFEYLKNCTQKIPDLIQCVLQYLQAAVEKDYKKEDFCQLISVIVHQYYIQNVNNPKVNAQTFAALRNYIKRVVLSKLVIPKKSNQDIKAKRWTKEEIDSLMTLLKDQVTYFEIARILNRPYSGIVQQINKQRKQSKEQN</sequence>
<evidence type="ECO:0000313" key="3">
    <source>
        <dbReference type="EMBL" id="KRX06261.1"/>
    </source>
</evidence>
<evidence type="ECO:0000256" key="2">
    <source>
        <dbReference type="SAM" id="MobiDB-lite"/>
    </source>
</evidence>
<feature type="compositionally biased region" description="Low complexity" evidence="2">
    <location>
        <begin position="96"/>
        <end position="108"/>
    </location>
</feature>
<feature type="compositionally biased region" description="Basic and acidic residues" evidence="2">
    <location>
        <begin position="372"/>
        <end position="387"/>
    </location>
</feature>
<name>A0A0V0QWJ9_PSEPJ</name>
<dbReference type="InParanoid" id="A0A0V0QWJ9"/>
<proteinExistence type="predicted"/>
<feature type="compositionally biased region" description="Low complexity" evidence="2">
    <location>
        <begin position="975"/>
        <end position="993"/>
    </location>
</feature>
<feature type="compositionally biased region" description="Low complexity" evidence="2">
    <location>
        <begin position="933"/>
        <end position="956"/>
    </location>
</feature>
<dbReference type="AlphaFoldDB" id="A0A0V0QWJ9"/>
<feature type="compositionally biased region" description="Basic residues" evidence="2">
    <location>
        <begin position="347"/>
        <end position="357"/>
    </location>
</feature>
<dbReference type="Proteomes" id="UP000054937">
    <property type="component" value="Unassembled WGS sequence"/>
</dbReference>